<dbReference type="InterPro" id="IPR036188">
    <property type="entry name" value="FAD/NAD-bd_sf"/>
</dbReference>
<dbReference type="InterPro" id="IPR035959">
    <property type="entry name" value="RutC-like_sf"/>
</dbReference>
<evidence type="ECO:0000256" key="3">
    <source>
        <dbReference type="ARBA" id="ARBA00048448"/>
    </source>
</evidence>
<dbReference type="STRING" id="196109.A0A136II42"/>
<dbReference type="SUPFAM" id="SSF55298">
    <property type="entry name" value="YjgF-like"/>
    <property type="match status" value="1"/>
</dbReference>
<keyword evidence="6" id="KW-1185">Reference proteome</keyword>
<evidence type="ECO:0000259" key="4">
    <source>
        <dbReference type="Pfam" id="PF01593"/>
    </source>
</evidence>
<evidence type="ECO:0000256" key="1">
    <source>
        <dbReference type="ARBA" id="ARBA00005995"/>
    </source>
</evidence>
<dbReference type="Pfam" id="PF01593">
    <property type="entry name" value="Amino_oxidase"/>
    <property type="match status" value="1"/>
</dbReference>
<dbReference type="Gene3D" id="3.50.50.60">
    <property type="entry name" value="FAD/NAD(P)-binding domain"/>
    <property type="match status" value="1"/>
</dbReference>
<evidence type="ECO:0000313" key="6">
    <source>
        <dbReference type="Proteomes" id="UP000070501"/>
    </source>
</evidence>
<dbReference type="SUPFAM" id="SSF51905">
    <property type="entry name" value="FAD/NAD(P)-binding domain"/>
    <property type="match status" value="1"/>
</dbReference>
<feature type="non-terminal residue" evidence="5">
    <location>
        <position position="251"/>
    </location>
</feature>
<reference evidence="6" key="1">
    <citation type="submission" date="2016-02" db="EMBL/GenBank/DDBJ databases">
        <title>Draft genome sequence of Microdochium bolleyi, a fungal endophyte of beachgrass.</title>
        <authorList>
            <consortium name="DOE Joint Genome Institute"/>
            <person name="David A.S."/>
            <person name="May G."/>
            <person name="Haridas S."/>
            <person name="Lim J."/>
            <person name="Wang M."/>
            <person name="Labutti K."/>
            <person name="Lipzen A."/>
            <person name="Barry K."/>
            <person name="Grigoriev I.V."/>
        </authorList>
    </citation>
    <scope>NUCLEOTIDE SEQUENCE [LARGE SCALE GENOMIC DNA]</scope>
    <source>
        <strain evidence="6">J235TASD1</strain>
    </source>
</reference>
<dbReference type="PANTHER" id="PTHR43563:SF14">
    <property type="entry name" value="AMINE OXIDASE"/>
    <property type="match status" value="1"/>
</dbReference>
<proteinExistence type="inferred from homology"/>
<dbReference type="EMBL" id="KQ964368">
    <property type="protein sequence ID" value="KXJ84647.1"/>
    <property type="molecule type" value="Genomic_DNA"/>
</dbReference>
<dbReference type="Gene3D" id="3.90.660.10">
    <property type="match status" value="1"/>
</dbReference>
<dbReference type="InterPro" id="IPR002937">
    <property type="entry name" value="Amino_oxidase"/>
</dbReference>
<dbReference type="Gene3D" id="3.30.1330.40">
    <property type="entry name" value="RutC-like"/>
    <property type="match status" value="1"/>
</dbReference>
<dbReference type="InterPro" id="IPR050703">
    <property type="entry name" value="Flavin_MAO"/>
</dbReference>
<dbReference type="CDD" id="cd00448">
    <property type="entry name" value="YjgF_YER057c_UK114_family"/>
    <property type="match status" value="1"/>
</dbReference>
<accession>A0A136II42</accession>
<dbReference type="GO" id="GO:0097621">
    <property type="term" value="F:monoamine oxidase activity"/>
    <property type="evidence" value="ECO:0007669"/>
    <property type="project" value="UniProtKB-EC"/>
</dbReference>
<protein>
    <recommendedName>
        <fullName evidence="2">monoamine oxidase</fullName>
        <ecNumber evidence="2">1.4.3.4</ecNumber>
    </recommendedName>
</protein>
<feature type="domain" description="Amine oxidase" evidence="4">
    <location>
        <begin position="157"/>
        <end position="227"/>
    </location>
</feature>
<gene>
    <name evidence="5" type="ORF">Micbo1qcDRAFT_129339</name>
</gene>
<organism evidence="5 6">
    <name type="scientific">Microdochium bolleyi</name>
    <dbReference type="NCBI Taxonomy" id="196109"/>
    <lineage>
        <taxon>Eukaryota</taxon>
        <taxon>Fungi</taxon>
        <taxon>Dikarya</taxon>
        <taxon>Ascomycota</taxon>
        <taxon>Pezizomycotina</taxon>
        <taxon>Sordariomycetes</taxon>
        <taxon>Xylariomycetidae</taxon>
        <taxon>Xylariales</taxon>
        <taxon>Microdochiaceae</taxon>
        <taxon>Microdochium</taxon>
    </lineage>
</organism>
<comment type="similarity">
    <text evidence="1">Belongs to the flavin monoamine oxidase family.</text>
</comment>
<evidence type="ECO:0000313" key="5">
    <source>
        <dbReference type="EMBL" id="KXJ84647.1"/>
    </source>
</evidence>
<dbReference type="InterPro" id="IPR006175">
    <property type="entry name" value="YjgF/YER057c/UK114"/>
</dbReference>
<dbReference type="InParanoid" id="A0A136II42"/>
<dbReference type="Proteomes" id="UP000070501">
    <property type="component" value="Unassembled WGS sequence"/>
</dbReference>
<dbReference type="PANTHER" id="PTHR43563">
    <property type="entry name" value="AMINE OXIDASE"/>
    <property type="match status" value="1"/>
</dbReference>
<dbReference type="OrthoDB" id="5046242at2759"/>
<dbReference type="EC" id="1.4.3.4" evidence="2"/>
<dbReference type="Pfam" id="PF01042">
    <property type="entry name" value="Ribonuc_L-PSP"/>
    <property type="match status" value="1"/>
</dbReference>
<name>A0A136II42_9PEZI</name>
<sequence length="251" mass="26605">MAPLVKSLDLANTSKVYHAPATVIRSNSRVMHVSGQVGTTKDGQVPADYESQIHLALLNLRKTIIAAGASIADIAKLTVYIVDYDPAQRKHTRPIQLFLQGHRPAITLVPVTQLALTGWLFEVDAIIACPDAPVPPPTPTVQTGIPAVDVVIIGAGLAGLTAAHEVIRAGLSCVILEARDRVGGKTWSQPLAGGKGTIELGAAWINDVNQTKMIALARRYGLDLIEQNTSGNCAFQGFDGKSSPFSYGELP</sequence>
<evidence type="ECO:0000256" key="2">
    <source>
        <dbReference type="ARBA" id="ARBA00012804"/>
    </source>
</evidence>
<comment type="catalytic activity">
    <reaction evidence="3">
        <text>a secondary aliphatic amine + O2 + H2O = a primary amine + an aldehyde + H2O2</text>
        <dbReference type="Rhea" id="RHEA:26414"/>
        <dbReference type="ChEBI" id="CHEBI:15377"/>
        <dbReference type="ChEBI" id="CHEBI:15379"/>
        <dbReference type="ChEBI" id="CHEBI:16240"/>
        <dbReference type="ChEBI" id="CHEBI:17478"/>
        <dbReference type="ChEBI" id="CHEBI:58855"/>
        <dbReference type="ChEBI" id="CHEBI:65296"/>
        <dbReference type="EC" id="1.4.3.4"/>
    </reaction>
</comment>
<dbReference type="AlphaFoldDB" id="A0A136II42"/>